<keyword evidence="1" id="KW-0812">Transmembrane</keyword>
<keyword evidence="1" id="KW-1133">Transmembrane helix</keyword>
<keyword evidence="1" id="KW-0472">Membrane</keyword>
<reference evidence="3" key="1">
    <citation type="journal article" date="2018" name="Nat. Microbiol.">
        <title>Leveraging single-cell genomics to expand the fungal tree of life.</title>
        <authorList>
            <person name="Ahrendt S.R."/>
            <person name="Quandt C.A."/>
            <person name="Ciobanu D."/>
            <person name="Clum A."/>
            <person name="Salamov A."/>
            <person name="Andreopoulos B."/>
            <person name="Cheng J.F."/>
            <person name="Woyke T."/>
            <person name="Pelin A."/>
            <person name="Henrissat B."/>
            <person name="Reynolds N.K."/>
            <person name="Benny G.L."/>
            <person name="Smith M.E."/>
            <person name="James T.Y."/>
            <person name="Grigoriev I.V."/>
        </authorList>
    </citation>
    <scope>NUCLEOTIDE SEQUENCE [LARGE SCALE GENOMIC DNA]</scope>
    <source>
        <strain evidence="3">RSA 1356</strain>
    </source>
</reference>
<name>A0A4P9XJX5_9FUNG</name>
<dbReference type="EMBL" id="KZ992958">
    <property type="protein sequence ID" value="RKP06084.1"/>
    <property type="molecule type" value="Genomic_DNA"/>
</dbReference>
<dbReference type="Proteomes" id="UP000271241">
    <property type="component" value="Unassembled WGS sequence"/>
</dbReference>
<feature type="transmembrane region" description="Helical" evidence="1">
    <location>
        <begin position="20"/>
        <end position="37"/>
    </location>
</feature>
<feature type="transmembrane region" description="Helical" evidence="1">
    <location>
        <begin position="76"/>
        <end position="95"/>
    </location>
</feature>
<proteinExistence type="predicted"/>
<gene>
    <name evidence="2" type="ORF">THASP1DRAFT_25532</name>
</gene>
<accession>A0A4P9XJX5</accession>
<feature type="transmembrane region" description="Helical" evidence="1">
    <location>
        <begin position="44"/>
        <end position="64"/>
    </location>
</feature>
<keyword evidence="3" id="KW-1185">Reference proteome</keyword>
<organism evidence="2 3">
    <name type="scientific">Thamnocephalis sphaerospora</name>
    <dbReference type="NCBI Taxonomy" id="78915"/>
    <lineage>
        <taxon>Eukaryota</taxon>
        <taxon>Fungi</taxon>
        <taxon>Fungi incertae sedis</taxon>
        <taxon>Zoopagomycota</taxon>
        <taxon>Zoopagomycotina</taxon>
        <taxon>Zoopagomycetes</taxon>
        <taxon>Zoopagales</taxon>
        <taxon>Sigmoideomycetaceae</taxon>
        <taxon>Thamnocephalis</taxon>
    </lineage>
</organism>
<feature type="transmembrane region" description="Helical" evidence="1">
    <location>
        <begin position="184"/>
        <end position="201"/>
    </location>
</feature>
<protein>
    <submittedName>
        <fullName evidence="2">Uncharacterized protein</fullName>
    </submittedName>
</protein>
<dbReference type="AlphaFoldDB" id="A0A4P9XJX5"/>
<evidence type="ECO:0000256" key="1">
    <source>
        <dbReference type="SAM" id="Phobius"/>
    </source>
</evidence>
<feature type="transmembrane region" description="Helical" evidence="1">
    <location>
        <begin position="161"/>
        <end position="178"/>
    </location>
</feature>
<evidence type="ECO:0000313" key="3">
    <source>
        <dbReference type="Proteomes" id="UP000271241"/>
    </source>
</evidence>
<feature type="transmembrane region" description="Helical" evidence="1">
    <location>
        <begin position="107"/>
        <end position="125"/>
    </location>
</feature>
<sequence length="223" mass="24516">MSENYIDALFMQVYGVSRNAFYALGACCIVLALLHGWRYYKIRSWAHVTMLMGFILSSADAFLIAEVNGAAKYVGIYAYSVYYITLAVLIAQWATSMQREIGSNAKGARIVAYISIGLMALVLFGVNLGNTILLCLVAIWMLLVCPKGSKAADIDRKRWQIDMAVVVGVLFVCYLSLAPLSPKIVMFIFTILLGVLTLYPTHTLSGHAEPPASSRDPETLTEV</sequence>
<evidence type="ECO:0000313" key="2">
    <source>
        <dbReference type="EMBL" id="RKP06084.1"/>
    </source>
</evidence>